<organism evidence="3 4">
    <name type="scientific">Nannocystis pusilla</name>
    <dbReference type="NCBI Taxonomy" id="889268"/>
    <lineage>
        <taxon>Bacteria</taxon>
        <taxon>Pseudomonadati</taxon>
        <taxon>Myxococcota</taxon>
        <taxon>Polyangia</taxon>
        <taxon>Nannocystales</taxon>
        <taxon>Nannocystaceae</taxon>
        <taxon>Nannocystis</taxon>
    </lineage>
</organism>
<dbReference type="Proteomes" id="UP001139031">
    <property type="component" value="Unassembled WGS sequence"/>
</dbReference>
<feature type="signal peptide" evidence="2">
    <location>
        <begin position="1"/>
        <end position="25"/>
    </location>
</feature>
<evidence type="ECO:0000313" key="4">
    <source>
        <dbReference type="Proteomes" id="UP001139031"/>
    </source>
</evidence>
<name>A0ABS7TN75_9BACT</name>
<keyword evidence="2" id="KW-0732">Signal</keyword>
<evidence type="ECO:0000313" key="3">
    <source>
        <dbReference type="EMBL" id="MBZ5709674.1"/>
    </source>
</evidence>
<sequence>MASLPARPLLLLSLAWGLACGPKTPAETTDTTDGPPGTSGPDPGSTATTSPTGSTTSDTPVPVTTTANPTTGIVTTGVLTTGDSGDTTGDTGGTFIVIPDGGGGPACAAVASKDCDPWTQDCPPDSKCSPSSGSCDEFSRTICSELPAQPVPVGGACVSEDDPLSGRNDCEVGATCWFVDPDALTGTCVGLCKGSPDVPDCSHVPDSACVFVHDGPVAPMCLPTCHPLVPTCPSGHHCHPTAHAPDTFACIPAGADPLGAVFNICAGKTGCAEGLLCAEADTAAVECEPGSTCCTPLCDLDAPECPGVGQVCLAYYPPGQSPPGFENVGRCGLP</sequence>
<feature type="compositionally biased region" description="Low complexity" evidence="1">
    <location>
        <begin position="23"/>
        <end position="89"/>
    </location>
</feature>
<reference evidence="3" key="1">
    <citation type="submission" date="2021-08" db="EMBL/GenBank/DDBJ databases">
        <authorList>
            <person name="Stevens D.C."/>
        </authorList>
    </citation>
    <scope>NUCLEOTIDE SEQUENCE</scope>
    <source>
        <strain evidence="3">DSM 53165</strain>
    </source>
</reference>
<dbReference type="EMBL" id="JAIRAU010000008">
    <property type="protein sequence ID" value="MBZ5709674.1"/>
    <property type="molecule type" value="Genomic_DNA"/>
</dbReference>
<gene>
    <name evidence="3" type="ORF">K7C98_10410</name>
</gene>
<proteinExistence type="predicted"/>
<evidence type="ECO:0000256" key="2">
    <source>
        <dbReference type="SAM" id="SignalP"/>
    </source>
</evidence>
<feature type="chain" id="PRO_5045994031" evidence="2">
    <location>
        <begin position="26"/>
        <end position="334"/>
    </location>
</feature>
<dbReference type="RefSeq" id="WP_224191445.1">
    <property type="nucleotide sequence ID" value="NZ_JAIRAU010000008.1"/>
</dbReference>
<dbReference type="PROSITE" id="PS51257">
    <property type="entry name" value="PROKAR_LIPOPROTEIN"/>
    <property type="match status" value="1"/>
</dbReference>
<accession>A0ABS7TN75</accession>
<keyword evidence="4" id="KW-1185">Reference proteome</keyword>
<feature type="region of interest" description="Disordered" evidence="1">
    <location>
        <begin position="23"/>
        <end position="93"/>
    </location>
</feature>
<comment type="caution">
    <text evidence="3">The sequence shown here is derived from an EMBL/GenBank/DDBJ whole genome shotgun (WGS) entry which is preliminary data.</text>
</comment>
<protein>
    <submittedName>
        <fullName evidence="3">Uncharacterized protein</fullName>
    </submittedName>
</protein>
<evidence type="ECO:0000256" key="1">
    <source>
        <dbReference type="SAM" id="MobiDB-lite"/>
    </source>
</evidence>